<accession>A0A6C0ENF5</accession>
<proteinExistence type="predicted"/>
<dbReference type="AlphaFoldDB" id="A0A6C0ENF5"/>
<protein>
    <submittedName>
        <fullName evidence="1">Uncharacterized protein</fullName>
    </submittedName>
</protein>
<dbReference type="EMBL" id="MN738889">
    <property type="protein sequence ID" value="QHT30013.1"/>
    <property type="molecule type" value="Genomic_DNA"/>
</dbReference>
<name>A0A6C0ENF5_9ZZZZ</name>
<evidence type="ECO:0000313" key="1">
    <source>
        <dbReference type="EMBL" id="QHT30013.1"/>
    </source>
</evidence>
<organism evidence="1">
    <name type="scientific">viral metagenome</name>
    <dbReference type="NCBI Taxonomy" id="1070528"/>
    <lineage>
        <taxon>unclassified sequences</taxon>
        <taxon>metagenomes</taxon>
        <taxon>organismal metagenomes</taxon>
    </lineage>
</organism>
<sequence>MKDVATVAKTRPLCHALLTDRTVSVCDRNIMLEGVSDLFRTGRYADVLHRVLPVLFKRYVYHKASVRGTENDSKDSEDIMCHAITVPQHSRSLRWWKD</sequence>
<reference evidence="1" key="1">
    <citation type="journal article" date="2020" name="Nature">
        <title>Giant virus diversity and host interactions through global metagenomics.</title>
        <authorList>
            <person name="Schulz F."/>
            <person name="Roux S."/>
            <person name="Paez-Espino D."/>
            <person name="Jungbluth S."/>
            <person name="Walsh D.A."/>
            <person name="Denef V.J."/>
            <person name="McMahon K.D."/>
            <person name="Konstantinidis K.T."/>
            <person name="Eloe-Fadrosh E.A."/>
            <person name="Kyrpides N.C."/>
            <person name="Woyke T."/>
        </authorList>
    </citation>
    <scope>NUCLEOTIDE SEQUENCE</scope>
    <source>
        <strain evidence="1">GVMAG-M-3300009068-25</strain>
    </source>
</reference>